<keyword evidence="2" id="KW-1003">Cell membrane</keyword>
<comment type="caution">
    <text evidence="10">The sequence shown here is derived from an EMBL/GenBank/DDBJ whole genome shotgun (WGS) entry which is preliminary data.</text>
</comment>
<reference evidence="10 11" key="1">
    <citation type="journal article" date="2016" name="Front. Microbiol.">
        <title>Single-Cell (Meta-)Genomics of a Dimorphic Candidatus Thiomargarita nelsonii Reveals Genomic Plasticity.</title>
        <authorList>
            <person name="Flood B.E."/>
            <person name="Fliss P."/>
            <person name="Jones D.S."/>
            <person name="Dick G.J."/>
            <person name="Jain S."/>
            <person name="Kaster A.K."/>
            <person name="Winkel M."/>
            <person name="Mussmann M."/>
            <person name="Bailey J."/>
        </authorList>
    </citation>
    <scope>NUCLEOTIDE SEQUENCE [LARGE SCALE GENOMIC DNA]</scope>
    <source>
        <strain evidence="10">Hydrate Ridge</strain>
    </source>
</reference>
<evidence type="ECO:0000256" key="8">
    <source>
        <dbReference type="ARBA" id="ARBA00023136"/>
    </source>
</evidence>
<dbReference type="PANTHER" id="PTHR42781">
    <property type="entry name" value="SPERMIDINE/PUTRESCINE IMPORT ATP-BINDING PROTEIN POTA"/>
    <property type="match status" value="1"/>
</dbReference>
<dbReference type="InterPro" id="IPR003439">
    <property type="entry name" value="ABC_transporter-like_ATP-bd"/>
</dbReference>
<dbReference type="Proteomes" id="UP000030428">
    <property type="component" value="Unassembled WGS sequence"/>
</dbReference>
<dbReference type="GO" id="GO:0043190">
    <property type="term" value="C:ATP-binding cassette (ABC) transporter complex"/>
    <property type="evidence" value="ECO:0007669"/>
    <property type="project" value="InterPro"/>
</dbReference>
<dbReference type="GO" id="GO:0015697">
    <property type="term" value="P:quaternary ammonium group transport"/>
    <property type="evidence" value="ECO:0007669"/>
    <property type="project" value="UniProtKB-ARBA"/>
</dbReference>
<proteinExistence type="predicted"/>
<gene>
    <name evidence="10" type="ORF">PN36_29630</name>
</gene>
<accession>A0A0A6RW14</accession>
<dbReference type="GO" id="GO:0016887">
    <property type="term" value="F:ATP hydrolysis activity"/>
    <property type="evidence" value="ECO:0007669"/>
    <property type="project" value="InterPro"/>
</dbReference>
<dbReference type="CDD" id="cd03259">
    <property type="entry name" value="ABC_Carb_Solutes_like"/>
    <property type="match status" value="1"/>
</dbReference>
<dbReference type="SUPFAM" id="SSF50331">
    <property type="entry name" value="MOP-like"/>
    <property type="match status" value="1"/>
</dbReference>
<keyword evidence="11" id="KW-1185">Reference proteome</keyword>
<evidence type="ECO:0000256" key="3">
    <source>
        <dbReference type="ARBA" id="ARBA00022496"/>
    </source>
</evidence>
<dbReference type="Pfam" id="PF00005">
    <property type="entry name" value="ABC_tran"/>
    <property type="match status" value="1"/>
</dbReference>
<evidence type="ECO:0000256" key="5">
    <source>
        <dbReference type="ARBA" id="ARBA00022840"/>
    </source>
</evidence>
<dbReference type="InterPro" id="IPR017871">
    <property type="entry name" value="ABC_transporter-like_CS"/>
</dbReference>
<dbReference type="Pfam" id="PF08402">
    <property type="entry name" value="TOBE_2"/>
    <property type="match status" value="1"/>
</dbReference>
<dbReference type="SUPFAM" id="SSF52540">
    <property type="entry name" value="P-loop containing nucleoside triphosphate hydrolases"/>
    <property type="match status" value="1"/>
</dbReference>
<dbReference type="InterPro" id="IPR015853">
    <property type="entry name" value="ABC_transpr_FbpC"/>
</dbReference>
<evidence type="ECO:0000313" key="10">
    <source>
        <dbReference type="EMBL" id="KHD08071.1"/>
    </source>
</evidence>
<dbReference type="GO" id="GO:0005524">
    <property type="term" value="F:ATP binding"/>
    <property type="evidence" value="ECO:0007669"/>
    <property type="project" value="UniProtKB-KW"/>
</dbReference>
<dbReference type="PROSITE" id="PS00211">
    <property type="entry name" value="ABC_TRANSPORTER_1"/>
    <property type="match status" value="1"/>
</dbReference>
<keyword evidence="3" id="KW-0410">Iron transport</keyword>
<dbReference type="SMART" id="SM00382">
    <property type="entry name" value="AAA"/>
    <property type="match status" value="1"/>
</dbReference>
<dbReference type="InterPro" id="IPR013611">
    <property type="entry name" value="Transp-assoc_OB_typ2"/>
</dbReference>
<keyword evidence="8" id="KW-0472">Membrane</keyword>
<dbReference type="InterPro" id="IPR008995">
    <property type="entry name" value="Mo/tungstate-bd_C_term_dom"/>
</dbReference>
<dbReference type="InterPro" id="IPR003593">
    <property type="entry name" value="AAA+_ATPase"/>
</dbReference>
<name>A0A0A6RW14_9GAMM</name>
<dbReference type="EMBL" id="JSZA02000207">
    <property type="protein sequence ID" value="KHD08071.1"/>
    <property type="molecule type" value="Genomic_DNA"/>
</dbReference>
<organism evidence="10 11">
    <name type="scientific">Candidatus Thiomargarita nelsonii</name>
    <dbReference type="NCBI Taxonomy" id="1003181"/>
    <lineage>
        <taxon>Bacteria</taxon>
        <taxon>Pseudomonadati</taxon>
        <taxon>Pseudomonadota</taxon>
        <taxon>Gammaproteobacteria</taxon>
        <taxon>Thiotrichales</taxon>
        <taxon>Thiotrichaceae</taxon>
        <taxon>Thiomargarita</taxon>
    </lineage>
</organism>
<keyword evidence="1" id="KW-0813">Transport</keyword>
<evidence type="ECO:0000256" key="7">
    <source>
        <dbReference type="ARBA" id="ARBA00023065"/>
    </source>
</evidence>
<dbReference type="FunFam" id="3.40.50.300:FF:000425">
    <property type="entry name" value="Probable ABC transporter, ATP-binding subunit"/>
    <property type="match status" value="1"/>
</dbReference>
<sequence>MSQQVELKQVSVAYQDKQVVKNVSFVLENGEIGCLLGPSGCGKTTLLRAIAGFEPVRSGEIIFNNSQLVSSPLRQLPTEKRRVGMVFQDLALFPHLTVTDNIAFGLRGWPASQRRERIKRLLQLVDLVAVAKSYPHQLSGGQQQRIALIRALAPKPALLLLDEPFSSLDSDLREQLAIEVRALLKQEAVTAILVSHSQSEAFAMADKIGVMQDGHLRQWDTGYNLYHSPIDHFVADFIGEGVFLAGTVIDEAGLMKTPLGILPSQSVIHKGSAVKVLVRPDDISFDPQSPIRAQIIEKRFRGAFYLYRLKLAEGAEVLILRESHLDCALYDTIGIRLNERKWVAWRT</sequence>
<keyword evidence="7" id="KW-0406">Ion transport</keyword>
<dbReference type="PROSITE" id="PS50893">
    <property type="entry name" value="ABC_TRANSPORTER_2"/>
    <property type="match status" value="1"/>
</dbReference>
<dbReference type="PANTHER" id="PTHR42781:SF4">
    <property type="entry name" value="SPERMIDINE_PUTRESCINE IMPORT ATP-BINDING PROTEIN POTA"/>
    <property type="match status" value="1"/>
</dbReference>
<evidence type="ECO:0000256" key="1">
    <source>
        <dbReference type="ARBA" id="ARBA00022448"/>
    </source>
</evidence>
<evidence type="ECO:0000256" key="2">
    <source>
        <dbReference type="ARBA" id="ARBA00022475"/>
    </source>
</evidence>
<evidence type="ECO:0000259" key="9">
    <source>
        <dbReference type="PROSITE" id="PS50893"/>
    </source>
</evidence>
<keyword evidence="4" id="KW-0547">Nucleotide-binding</keyword>
<keyword evidence="6" id="KW-0408">Iron</keyword>
<protein>
    <recommendedName>
        <fullName evidence="9">ABC transporter domain-containing protein</fullName>
    </recommendedName>
</protein>
<keyword evidence="5" id="KW-0067">ATP-binding</keyword>
<evidence type="ECO:0000256" key="6">
    <source>
        <dbReference type="ARBA" id="ARBA00023004"/>
    </source>
</evidence>
<dbReference type="AlphaFoldDB" id="A0A0A6RW14"/>
<evidence type="ECO:0000256" key="4">
    <source>
        <dbReference type="ARBA" id="ARBA00022741"/>
    </source>
</evidence>
<evidence type="ECO:0000313" key="11">
    <source>
        <dbReference type="Proteomes" id="UP000030428"/>
    </source>
</evidence>
<dbReference type="Gene3D" id="3.40.50.300">
    <property type="entry name" value="P-loop containing nucleotide triphosphate hydrolases"/>
    <property type="match status" value="1"/>
</dbReference>
<dbReference type="InterPro" id="IPR027417">
    <property type="entry name" value="P-loop_NTPase"/>
</dbReference>
<dbReference type="InterPro" id="IPR050093">
    <property type="entry name" value="ABC_SmlMolc_Importer"/>
</dbReference>
<feature type="domain" description="ABC transporter" evidence="9">
    <location>
        <begin position="5"/>
        <end position="238"/>
    </location>
</feature>
<dbReference type="GO" id="GO:0015408">
    <property type="term" value="F:ABC-type ferric iron transporter activity"/>
    <property type="evidence" value="ECO:0007669"/>
    <property type="project" value="InterPro"/>
</dbReference>